<evidence type="ECO:0000313" key="1">
    <source>
        <dbReference type="EMBL" id="TDF72583.1"/>
    </source>
</evidence>
<comment type="caution">
    <text evidence="1">The sequence shown here is derived from an EMBL/GenBank/DDBJ whole genome shotgun (WGS) entry which is preliminary data.</text>
</comment>
<dbReference type="Proteomes" id="UP000294588">
    <property type="component" value="Unassembled WGS sequence"/>
</dbReference>
<evidence type="ECO:0000313" key="2">
    <source>
        <dbReference type="Proteomes" id="UP000294588"/>
    </source>
</evidence>
<name>A0AC61QI09_9BACT</name>
<dbReference type="EMBL" id="SMOG01000024">
    <property type="protein sequence ID" value="TDF72583.1"/>
    <property type="molecule type" value="Genomic_DNA"/>
</dbReference>
<sequence length="145" mass="17747">MSPEPLLTWRSWPFIERPFTSVLLILFLLFLAYFLWNVTVEEWHQPWYYYLGMLLVIGTLLPYFIPTTYYLYENEIIIMYLFIKITRKYSDFGCFYCDKRGVMLSTFKMPRRLDPFRGQSLRFSKTQTEKEQLLEILREKIGKQY</sequence>
<accession>A0AC61QI09</accession>
<gene>
    <name evidence="1" type="ORF">E0946_06315</name>
</gene>
<keyword evidence="2" id="KW-1185">Reference proteome</keyword>
<reference evidence="1" key="1">
    <citation type="submission" date="2019-03" db="EMBL/GenBank/DDBJ databases">
        <title>Candidatus Syntrophosphaera thermopropionivorans: a novel player in syntrophic propionate oxidation during anaerobic digestion.</title>
        <authorList>
            <person name="Dyksma S."/>
        </authorList>
    </citation>
    <scope>NUCLEOTIDE SEQUENCE</scope>
    <source>
        <strain evidence="1">W5</strain>
    </source>
</reference>
<protein>
    <submittedName>
        <fullName evidence="1">Uncharacterized protein</fullName>
    </submittedName>
</protein>
<proteinExistence type="predicted"/>
<organism evidence="1 2">
    <name type="scientific">Candidatus Syntrophosphaera thermopropionivorans</name>
    <dbReference type="NCBI Taxonomy" id="2593015"/>
    <lineage>
        <taxon>Bacteria</taxon>
        <taxon>Pseudomonadati</taxon>
        <taxon>Candidatus Cloacimonadota</taxon>
        <taxon>Candidatus Cloacimonadia</taxon>
        <taxon>Candidatus Cloacimonadales</taxon>
        <taxon>Candidatus Cloacimonadaceae</taxon>
        <taxon>Candidatus Syntrophosphaera</taxon>
    </lineage>
</organism>